<evidence type="ECO:0000259" key="5">
    <source>
        <dbReference type="PROSITE" id="PS50932"/>
    </source>
</evidence>
<dbReference type="PANTHER" id="PTHR30146:SF109">
    <property type="entry name" value="HTH-TYPE TRANSCRIPTIONAL REGULATOR GALS"/>
    <property type="match status" value="1"/>
</dbReference>
<dbReference type="SUPFAM" id="SSF53822">
    <property type="entry name" value="Periplasmic binding protein-like I"/>
    <property type="match status" value="1"/>
</dbReference>
<evidence type="ECO:0000256" key="1">
    <source>
        <dbReference type="ARBA" id="ARBA00023015"/>
    </source>
</evidence>
<evidence type="ECO:0000313" key="7">
    <source>
        <dbReference type="Proteomes" id="UP000469292"/>
    </source>
</evidence>
<proteinExistence type="predicted"/>
<evidence type="ECO:0000256" key="2">
    <source>
        <dbReference type="ARBA" id="ARBA00023125"/>
    </source>
</evidence>
<name>A0A6I5NBF6_9BIFI</name>
<dbReference type="Gene3D" id="1.10.260.40">
    <property type="entry name" value="lambda repressor-like DNA-binding domains"/>
    <property type="match status" value="1"/>
</dbReference>
<protein>
    <submittedName>
        <fullName evidence="6">LacI family transcriptional regulator</fullName>
    </submittedName>
</protein>
<dbReference type="PROSITE" id="PS50932">
    <property type="entry name" value="HTH_LACI_2"/>
    <property type="match status" value="1"/>
</dbReference>
<dbReference type="EMBL" id="VYSG01000001">
    <property type="protein sequence ID" value="NEG69820.1"/>
    <property type="molecule type" value="Genomic_DNA"/>
</dbReference>
<dbReference type="Proteomes" id="UP000469292">
    <property type="component" value="Unassembled WGS sequence"/>
</dbReference>
<dbReference type="CDD" id="cd01392">
    <property type="entry name" value="HTH_LacI"/>
    <property type="match status" value="1"/>
</dbReference>
<dbReference type="PANTHER" id="PTHR30146">
    <property type="entry name" value="LACI-RELATED TRANSCRIPTIONAL REPRESSOR"/>
    <property type="match status" value="1"/>
</dbReference>
<evidence type="ECO:0000313" key="6">
    <source>
        <dbReference type="EMBL" id="NEG69820.1"/>
    </source>
</evidence>
<sequence>MVRQANAPSRASTSPSSSSAHSITDVAALASVSIATVSRVLSGKRQKDDDIARRVRQAAEQLNYSVNVAASSLRGAGTRTVGLVIPSATDEFAAQLLDALESAADDRDSQVLLGVGGTKALQTARVESLISRNVDGLIVLPATGADLTPILERHAGRIPIVQIGNGRRSRNYSQVSLDELLAMEQIVDHLASLGAKTVAYMAGRKVSFESAEQFSMLHTQLRSFGLETKAAWNQFGDQTVQRGYDCAMRIFAQDKPDAVICCDDKVALGVIVALHSLGLRAPEDVMLVGQNNAPLCETASPSITTLRPPFEQIAEESLRLIAQGPNYPSEVSLTSQLIVRESTVGTATTRQITAR</sequence>
<feature type="domain" description="HTH lacI-type" evidence="5">
    <location>
        <begin position="22"/>
        <end position="75"/>
    </location>
</feature>
<dbReference type="GO" id="GO:0003700">
    <property type="term" value="F:DNA-binding transcription factor activity"/>
    <property type="evidence" value="ECO:0007669"/>
    <property type="project" value="TreeGrafter"/>
</dbReference>
<dbReference type="AlphaFoldDB" id="A0A6I5NBF6"/>
<dbReference type="SMART" id="SM00354">
    <property type="entry name" value="HTH_LACI"/>
    <property type="match status" value="1"/>
</dbReference>
<dbReference type="InterPro" id="IPR046335">
    <property type="entry name" value="LacI/GalR-like_sensor"/>
</dbReference>
<keyword evidence="7" id="KW-1185">Reference proteome</keyword>
<accession>A0A6I5NBF6</accession>
<keyword evidence="1" id="KW-0805">Transcription regulation</keyword>
<feature type="region of interest" description="Disordered" evidence="4">
    <location>
        <begin position="1"/>
        <end position="20"/>
    </location>
</feature>
<dbReference type="Gene3D" id="3.40.50.2300">
    <property type="match status" value="2"/>
</dbReference>
<dbReference type="InterPro" id="IPR028082">
    <property type="entry name" value="Peripla_BP_I"/>
</dbReference>
<dbReference type="Pfam" id="PF13377">
    <property type="entry name" value="Peripla_BP_3"/>
    <property type="match status" value="1"/>
</dbReference>
<comment type="caution">
    <text evidence="6">The sequence shown here is derived from an EMBL/GenBank/DDBJ whole genome shotgun (WGS) entry which is preliminary data.</text>
</comment>
<keyword evidence="2" id="KW-0238">DNA-binding</keyword>
<dbReference type="SUPFAM" id="SSF47413">
    <property type="entry name" value="lambda repressor-like DNA-binding domains"/>
    <property type="match status" value="1"/>
</dbReference>
<dbReference type="RefSeq" id="WP_163227347.1">
    <property type="nucleotide sequence ID" value="NZ_VYSG01000001.1"/>
</dbReference>
<dbReference type="InterPro" id="IPR000843">
    <property type="entry name" value="HTH_LacI"/>
</dbReference>
<dbReference type="Pfam" id="PF00356">
    <property type="entry name" value="LacI"/>
    <property type="match status" value="1"/>
</dbReference>
<dbReference type="GO" id="GO:0000976">
    <property type="term" value="F:transcription cis-regulatory region binding"/>
    <property type="evidence" value="ECO:0007669"/>
    <property type="project" value="TreeGrafter"/>
</dbReference>
<evidence type="ECO:0000256" key="4">
    <source>
        <dbReference type="SAM" id="MobiDB-lite"/>
    </source>
</evidence>
<organism evidence="6 7">
    <name type="scientific">Bifidobacterium choloepi</name>
    <dbReference type="NCBI Taxonomy" id="2614131"/>
    <lineage>
        <taxon>Bacteria</taxon>
        <taxon>Bacillati</taxon>
        <taxon>Actinomycetota</taxon>
        <taxon>Actinomycetes</taxon>
        <taxon>Bifidobacteriales</taxon>
        <taxon>Bifidobacteriaceae</taxon>
        <taxon>Bifidobacterium</taxon>
    </lineage>
</organism>
<gene>
    <name evidence="6" type="ORF">F6S87_04220</name>
</gene>
<keyword evidence="3" id="KW-0804">Transcription</keyword>
<dbReference type="PROSITE" id="PS00356">
    <property type="entry name" value="HTH_LACI_1"/>
    <property type="match status" value="1"/>
</dbReference>
<dbReference type="CDD" id="cd06267">
    <property type="entry name" value="PBP1_LacI_sugar_binding-like"/>
    <property type="match status" value="1"/>
</dbReference>
<evidence type="ECO:0000256" key="3">
    <source>
        <dbReference type="ARBA" id="ARBA00023163"/>
    </source>
</evidence>
<dbReference type="InterPro" id="IPR010982">
    <property type="entry name" value="Lambda_DNA-bd_dom_sf"/>
</dbReference>
<reference evidence="6 7" key="1">
    <citation type="submission" date="2019-09" db="EMBL/GenBank/DDBJ databases">
        <title>Phylogenetic characterization of a novel taxon of the genus Bifidobacterium: Bifidobacterium choloepi sp. nov.</title>
        <authorList>
            <person name="Modesto M."/>
            <person name="Satti M."/>
        </authorList>
    </citation>
    <scope>NUCLEOTIDE SEQUENCE [LARGE SCALE GENOMIC DNA]</scope>
    <source>
        <strain evidence="6 7">BRDM6</strain>
    </source>
</reference>